<keyword evidence="2" id="KW-1133">Transmembrane helix</keyword>
<feature type="compositionally biased region" description="Pro residues" evidence="1">
    <location>
        <begin position="29"/>
        <end position="42"/>
    </location>
</feature>
<evidence type="ECO:0000256" key="1">
    <source>
        <dbReference type="SAM" id="MobiDB-lite"/>
    </source>
</evidence>
<keyword evidence="2" id="KW-0472">Membrane</keyword>
<feature type="transmembrane region" description="Helical" evidence="2">
    <location>
        <begin position="172"/>
        <end position="197"/>
    </location>
</feature>
<accession>A0A918E1X0</accession>
<sequence length="224" mass="22570">MAAYLGPVEQQRARTEPPATPAPRQVLAPPTPTTPPQRPPSSPTRASRPVPPRGPAERPGAETPALADRIPRRPRPAEGTKSGTGAPTRFTAVGIGVITCVITLAGGVLDALVLDGPGALFGLCFLGACFFAATRVRSSDLVAAPICAPIAFAVTLLLTVPGDGDGITGQLIGVATSLAVHAGWLYGGTFIAGGLALTRHFALRNAPGPGSGSGGRAPGNRPEA</sequence>
<feature type="region of interest" description="Disordered" evidence="1">
    <location>
        <begin position="1"/>
        <end position="86"/>
    </location>
</feature>
<protein>
    <submittedName>
        <fullName evidence="4">Membrane protein</fullName>
    </submittedName>
</protein>
<reference evidence="4" key="2">
    <citation type="submission" date="2020-09" db="EMBL/GenBank/DDBJ databases">
        <authorList>
            <person name="Sun Q."/>
            <person name="Zhou Y."/>
        </authorList>
    </citation>
    <scope>NUCLEOTIDE SEQUENCE</scope>
    <source>
        <strain evidence="4">CGMCC 4.7201</strain>
    </source>
</reference>
<evidence type="ECO:0000313" key="4">
    <source>
        <dbReference type="EMBL" id="GGO97663.1"/>
    </source>
</evidence>
<dbReference type="Pfam" id="PF20177">
    <property type="entry name" value="DUF6542"/>
    <property type="match status" value="1"/>
</dbReference>
<gene>
    <name evidence="4" type="ORF">GCM10012280_60010</name>
</gene>
<comment type="caution">
    <text evidence="4">The sequence shown here is derived from an EMBL/GenBank/DDBJ whole genome shotgun (WGS) entry which is preliminary data.</text>
</comment>
<dbReference type="Proteomes" id="UP000641932">
    <property type="component" value="Unassembled WGS sequence"/>
</dbReference>
<keyword evidence="5" id="KW-1185">Reference proteome</keyword>
<feature type="compositionally biased region" description="Basic and acidic residues" evidence="1">
    <location>
        <begin position="69"/>
        <end position="78"/>
    </location>
</feature>
<dbReference type="EMBL" id="BMMS01000034">
    <property type="protein sequence ID" value="GGO97663.1"/>
    <property type="molecule type" value="Genomic_DNA"/>
</dbReference>
<evidence type="ECO:0000313" key="5">
    <source>
        <dbReference type="Proteomes" id="UP000641932"/>
    </source>
</evidence>
<dbReference type="InterPro" id="IPR046672">
    <property type="entry name" value="DUF6542"/>
</dbReference>
<keyword evidence="2" id="KW-0812">Transmembrane</keyword>
<feature type="transmembrane region" description="Helical" evidence="2">
    <location>
        <begin position="141"/>
        <end position="160"/>
    </location>
</feature>
<feature type="transmembrane region" description="Helical" evidence="2">
    <location>
        <begin position="118"/>
        <end position="134"/>
    </location>
</feature>
<reference evidence="4" key="1">
    <citation type="journal article" date="2014" name="Int. J. Syst. Evol. Microbiol.">
        <title>Complete genome sequence of Corynebacterium casei LMG S-19264T (=DSM 44701T), isolated from a smear-ripened cheese.</title>
        <authorList>
            <consortium name="US DOE Joint Genome Institute (JGI-PGF)"/>
            <person name="Walter F."/>
            <person name="Albersmeier A."/>
            <person name="Kalinowski J."/>
            <person name="Ruckert C."/>
        </authorList>
    </citation>
    <scope>NUCLEOTIDE SEQUENCE</scope>
    <source>
        <strain evidence="4">CGMCC 4.7201</strain>
    </source>
</reference>
<feature type="transmembrane region" description="Helical" evidence="2">
    <location>
        <begin position="90"/>
        <end position="112"/>
    </location>
</feature>
<evidence type="ECO:0000259" key="3">
    <source>
        <dbReference type="Pfam" id="PF20177"/>
    </source>
</evidence>
<name>A0A918E1X0_9ACTN</name>
<organism evidence="4 5">
    <name type="scientific">Wenjunlia tyrosinilytica</name>
    <dbReference type="NCBI Taxonomy" id="1544741"/>
    <lineage>
        <taxon>Bacteria</taxon>
        <taxon>Bacillati</taxon>
        <taxon>Actinomycetota</taxon>
        <taxon>Actinomycetes</taxon>
        <taxon>Kitasatosporales</taxon>
        <taxon>Streptomycetaceae</taxon>
        <taxon>Wenjunlia</taxon>
    </lineage>
</organism>
<proteinExistence type="predicted"/>
<evidence type="ECO:0000256" key="2">
    <source>
        <dbReference type="SAM" id="Phobius"/>
    </source>
</evidence>
<dbReference type="AlphaFoldDB" id="A0A918E1X0"/>
<feature type="domain" description="DUF6542" evidence="3">
    <location>
        <begin position="89"/>
        <end position="204"/>
    </location>
</feature>